<dbReference type="Gene3D" id="2.130.10.130">
    <property type="entry name" value="Integrin alpha, N-terminal"/>
    <property type="match status" value="2"/>
</dbReference>
<dbReference type="AlphaFoldDB" id="A0A858RNS3"/>
<dbReference type="SUPFAM" id="SSF47473">
    <property type="entry name" value="EF-hand"/>
    <property type="match status" value="1"/>
</dbReference>
<evidence type="ECO:0000256" key="1">
    <source>
        <dbReference type="ARBA" id="ARBA00022729"/>
    </source>
</evidence>
<dbReference type="InterPro" id="IPR011992">
    <property type="entry name" value="EF-hand-dom_pair"/>
</dbReference>
<dbReference type="InterPro" id="IPR018247">
    <property type="entry name" value="EF_Hand_1_Ca_BS"/>
</dbReference>
<dbReference type="InterPro" id="IPR028994">
    <property type="entry name" value="Integrin_alpha_N"/>
</dbReference>
<dbReference type="EMBL" id="CP051774">
    <property type="protein sequence ID" value="QJE99086.1"/>
    <property type="molecule type" value="Genomic_DNA"/>
</dbReference>
<organism evidence="3 4">
    <name type="scientific">Luteolibacter luteus</name>
    <dbReference type="NCBI Taxonomy" id="2728835"/>
    <lineage>
        <taxon>Bacteria</taxon>
        <taxon>Pseudomonadati</taxon>
        <taxon>Verrucomicrobiota</taxon>
        <taxon>Verrucomicrobiia</taxon>
        <taxon>Verrucomicrobiales</taxon>
        <taxon>Verrucomicrobiaceae</taxon>
        <taxon>Luteolibacter</taxon>
    </lineage>
</organism>
<feature type="signal peptide" evidence="2">
    <location>
        <begin position="1"/>
        <end position="21"/>
    </location>
</feature>
<keyword evidence="4" id="KW-1185">Reference proteome</keyword>
<keyword evidence="1 2" id="KW-0732">Signal</keyword>
<dbReference type="PANTHER" id="PTHR36220:SF1">
    <property type="entry name" value="GAMMA TUBULIN COMPLEX COMPONENT C-TERMINAL DOMAIN-CONTAINING PROTEIN"/>
    <property type="match status" value="1"/>
</dbReference>
<sequence length="650" mass="69782">MFSIRSVSPLLAAAGICILPAATPLSLVTREDQRLSVSSLPAEFAAKSFGGRLQVSGDTAVFLGNSTGPRYWEKSVYIYVFQNGSWTFQQCIPGNVVGEYSEFAHSIALSGDTLVVSAPYEPKGELPGAGCLLVYERHNGTWTLQTKLFAEDAAKDDSLGDGVVIDGDTIMSLAHGGLNNWGGNAGSAYFFHRQNGIWTQGAELPTPRSTQDRPSSSPLRLALSGDHAAVGFSFGYYQGKLGAGQVFLFRREGGVWSPDGILASPDGPKDYEFFGSSLAMDGETLLVSAVQGGAAGGEGKAFTYRKLPDGGWEYTGKLDDGTPDYSESMMRFGSTMVVVGDTAVIGGPNASHDLRGLDAGSAFVFRRNQNGSWDRLRRLLPEGTDNSGTGFGSTMALHGRDSLLIVGAEDDGTITYEPWRNNRGVVISLSLITPEGLPLRVLNLADTNHDETLSPLEWDQLFPVDRLTSTVFGTIDWNRSSSVDYLELDLALADPAAPPAYHLWMDYLQASSELDADGDLRLSRDELLSMYPPGKTGAKQADAFLKRLKIPAPITTAQWFRGKGLPTMAQYDAAIVARSQRGELAAQLDTDENGQVSRQEFAALFPVKVAVGKVDAAWRSATGTPKKVVAPAEISIAGFIEAPVLPKVKR</sequence>
<protein>
    <recommendedName>
        <fullName evidence="5">EF-hand domain-containing protein</fullName>
    </recommendedName>
</protein>
<gene>
    <name evidence="3" type="ORF">HHL09_26005</name>
</gene>
<dbReference type="Gene3D" id="1.10.238.10">
    <property type="entry name" value="EF-hand"/>
    <property type="match status" value="1"/>
</dbReference>
<dbReference type="InterPro" id="IPR011043">
    <property type="entry name" value="Gal_Oxase/kelch_b-propeller"/>
</dbReference>
<dbReference type="Proteomes" id="UP000501812">
    <property type="component" value="Chromosome"/>
</dbReference>
<dbReference type="KEGG" id="luo:HHL09_26005"/>
<reference evidence="3 4" key="1">
    <citation type="submission" date="2020-04" db="EMBL/GenBank/DDBJ databases">
        <title>Luteolibacter sp. G-1-1-1 isolated from soil.</title>
        <authorList>
            <person name="Dahal R.H."/>
        </authorList>
    </citation>
    <scope>NUCLEOTIDE SEQUENCE [LARGE SCALE GENOMIC DNA]</scope>
    <source>
        <strain evidence="3 4">G-1-1-1</strain>
    </source>
</reference>
<dbReference type="PROSITE" id="PS00018">
    <property type="entry name" value="EF_HAND_1"/>
    <property type="match status" value="1"/>
</dbReference>
<evidence type="ECO:0000313" key="4">
    <source>
        <dbReference type="Proteomes" id="UP000501812"/>
    </source>
</evidence>
<evidence type="ECO:0000313" key="3">
    <source>
        <dbReference type="EMBL" id="QJE99086.1"/>
    </source>
</evidence>
<evidence type="ECO:0008006" key="5">
    <source>
        <dbReference type="Google" id="ProtNLM"/>
    </source>
</evidence>
<accession>A0A858RNS3</accession>
<dbReference type="PANTHER" id="PTHR36220">
    <property type="entry name" value="UNNAMED PRODUCT"/>
    <property type="match status" value="1"/>
</dbReference>
<evidence type="ECO:0000256" key="2">
    <source>
        <dbReference type="SAM" id="SignalP"/>
    </source>
</evidence>
<dbReference type="RefSeq" id="WP_169457572.1">
    <property type="nucleotide sequence ID" value="NZ_CP051774.1"/>
</dbReference>
<dbReference type="Pfam" id="PF14312">
    <property type="entry name" value="FG-GAP_2"/>
    <property type="match status" value="1"/>
</dbReference>
<proteinExistence type="predicted"/>
<dbReference type="SUPFAM" id="SSF50965">
    <property type="entry name" value="Galactose oxidase, central domain"/>
    <property type="match status" value="1"/>
</dbReference>
<dbReference type="InterPro" id="IPR013517">
    <property type="entry name" value="FG-GAP"/>
</dbReference>
<name>A0A858RNS3_9BACT</name>
<feature type="chain" id="PRO_5032410952" description="EF-hand domain-containing protein" evidence="2">
    <location>
        <begin position="22"/>
        <end position="650"/>
    </location>
</feature>